<dbReference type="AlphaFoldDB" id="A0A1R0ZP18"/>
<proteinExistence type="predicted"/>
<dbReference type="OrthoDB" id="1697871at2"/>
<dbReference type="InterPro" id="IPR054738">
    <property type="entry name" value="Siphovirus-type_tail_C"/>
</dbReference>
<dbReference type="EMBL" id="MPTW01000001">
    <property type="protein sequence ID" value="OME74375.1"/>
    <property type="molecule type" value="Genomic_DNA"/>
</dbReference>
<gene>
    <name evidence="2" type="ORF">BSK65_01395</name>
</gene>
<sequence length="186" mass="19928">MFNRGAFNRIAFNREFSVIVFGSAVLRGEGNLKAGVNVIATGSALLEGEGNIKASFVREISFATKMSGEGGMKATFIRERLHQAIMHGIGTLTANGSRYHMDEIGFTGSFAPGGRIVIDSKNLTFTKNGVNALHMMDGDFFDLNLGNNNIVYTDPATGWEIMVSGISSDPVVPNGGHNHNPDYTPG</sequence>
<feature type="domain" description="Siphovirus-type tail component C-terminal" evidence="1">
    <location>
        <begin position="103"/>
        <end position="152"/>
    </location>
</feature>
<dbReference type="Proteomes" id="UP000187425">
    <property type="component" value="Unassembled WGS sequence"/>
</dbReference>
<accession>A0A1R0ZP18</accession>
<evidence type="ECO:0000313" key="3">
    <source>
        <dbReference type="Proteomes" id="UP000187425"/>
    </source>
</evidence>
<evidence type="ECO:0000313" key="2">
    <source>
        <dbReference type="EMBL" id="OME74375.1"/>
    </source>
</evidence>
<name>A0A1R0ZP18_9BACL</name>
<comment type="caution">
    <text evidence="2">The sequence shown here is derived from an EMBL/GenBank/DDBJ whole genome shotgun (WGS) entry which is preliminary data.</text>
</comment>
<dbReference type="RefSeq" id="WP_076282954.1">
    <property type="nucleotide sequence ID" value="NZ_MPTW01000001.1"/>
</dbReference>
<evidence type="ECO:0000259" key="1">
    <source>
        <dbReference type="Pfam" id="PF22768"/>
    </source>
</evidence>
<dbReference type="Pfam" id="PF22768">
    <property type="entry name" value="SPP1_Dit"/>
    <property type="match status" value="1"/>
</dbReference>
<protein>
    <recommendedName>
        <fullName evidence="1">Siphovirus-type tail component C-terminal domain-containing protein</fullName>
    </recommendedName>
</protein>
<organism evidence="2 3">
    <name type="scientific">Paenibacillus odorifer</name>
    <dbReference type="NCBI Taxonomy" id="189426"/>
    <lineage>
        <taxon>Bacteria</taxon>
        <taxon>Bacillati</taxon>
        <taxon>Bacillota</taxon>
        <taxon>Bacilli</taxon>
        <taxon>Bacillales</taxon>
        <taxon>Paenibacillaceae</taxon>
        <taxon>Paenibacillus</taxon>
    </lineage>
</organism>
<reference evidence="2 3" key="1">
    <citation type="submission" date="2016-11" db="EMBL/GenBank/DDBJ databases">
        <title>Paenibacillus species isolates.</title>
        <authorList>
            <person name="Beno S.M."/>
        </authorList>
    </citation>
    <scope>NUCLEOTIDE SEQUENCE [LARGE SCALE GENOMIC DNA]</scope>
    <source>
        <strain evidence="2 3">FSL H7-0443</strain>
    </source>
</reference>